<protein>
    <submittedName>
        <fullName evidence="1">Uncharacterized protein</fullName>
    </submittedName>
</protein>
<dbReference type="Proteomes" id="UP001056120">
    <property type="component" value="Linkage Group LG09"/>
</dbReference>
<evidence type="ECO:0000313" key="2">
    <source>
        <dbReference type="Proteomes" id="UP001056120"/>
    </source>
</evidence>
<dbReference type="EMBL" id="CM042026">
    <property type="protein sequence ID" value="KAI3805214.1"/>
    <property type="molecule type" value="Genomic_DNA"/>
</dbReference>
<sequence>MSLILSSTTTSCSSITNVSSAKHLRRLDTWNTSCTPFISSGNSNRRPALSVVQGFEWYPDSLIHSKDVVISFDELLSHPLHAFLVKSIGYNISLALMVADLTITVAQDFHPSSLPHV</sequence>
<gene>
    <name evidence="1" type="ORF">L1987_27387</name>
</gene>
<proteinExistence type="predicted"/>
<name>A0ACB9IB63_9ASTR</name>
<keyword evidence="2" id="KW-1185">Reference proteome</keyword>
<accession>A0ACB9IB63</accession>
<reference evidence="1 2" key="2">
    <citation type="journal article" date="2022" name="Mol. Ecol. Resour.">
        <title>The genomes of chicory, endive, great burdock and yacon provide insights into Asteraceae paleo-polyploidization history and plant inulin production.</title>
        <authorList>
            <person name="Fan W."/>
            <person name="Wang S."/>
            <person name="Wang H."/>
            <person name="Wang A."/>
            <person name="Jiang F."/>
            <person name="Liu H."/>
            <person name="Zhao H."/>
            <person name="Xu D."/>
            <person name="Zhang Y."/>
        </authorList>
    </citation>
    <scope>NUCLEOTIDE SEQUENCE [LARGE SCALE GENOMIC DNA]</scope>
    <source>
        <strain evidence="2">cv. Yunnan</strain>
        <tissue evidence="1">Leaves</tissue>
    </source>
</reference>
<organism evidence="1 2">
    <name type="scientific">Smallanthus sonchifolius</name>
    <dbReference type="NCBI Taxonomy" id="185202"/>
    <lineage>
        <taxon>Eukaryota</taxon>
        <taxon>Viridiplantae</taxon>
        <taxon>Streptophyta</taxon>
        <taxon>Embryophyta</taxon>
        <taxon>Tracheophyta</taxon>
        <taxon>Spermatophyta</taxon>
        <taxon>Magnoliopsida</taxon>
        <taxon>eudicotyledons</taxon>
        <taxon>Gunneridae</taxon>
        <taxon>Pentapetalae</taxon>
        <taxon>asterids</taxon>
        <taxon>campanulids</taxon>
        <taxon>Asterales</taxon>
        <taxon>Asteraceae</taxon>
        <taxon>Asteroideae</taxon>
        <taxon>Heliantheae alliance</taxon>
        <taxon>Millerieae</taxon>
        <taxon>Smallanthus</taxon>
    </lineage>
</organism>
<reference evidence="2" key="1">
    <citation type="journal article" date="2022" name="Mol. Ecol. Resour.">
        <title>The genomes of chicory, endive, great burdock and yacon provide insights into Asteraceae palaeo-polyploidization history and plant inulin production.</title>
        <authorList>
            <person name="Fan W."/>
            <person name="Wang S."/>
            <person name="Wang H."/>
            <person name="Wang A."/>
            <person name="Jiang F."/>
            <person name="Liu H."/>
            <person name="Zhao H."/>
            <person name="Xu D."/>
            <person name="Zhang Y."/>
        </authorList>
    </citation>
    <scope>NUCLEOTIDE SEQUENCE [LARGE SCALE GENOMIC DNA]</scope>
    <source>
        <strain evidence="2">cv. Yunnan</strain>
    </source>
</reference>
<comment type="caution">
    <text evidence="1">The sequence shown here is derived from an EMBL/GenBank/DDBJ whole genome shotgun (WGS) entry which is preliminary data.</text>
</comment>
<evidence type="ECO:0000313" key="1">
    <source>
        <dbReference type="EMBL" id="KAI3805214.1"/>
    </source>
</evidence>